<comment type="caution">
    <text evidence="2">The sequence shown here is derived from an EMBL/GenBank/DDBJ whole genome shotgun (WGS) entry which is preliminary data.</text>
</comment>
<name>A0ABD2XMV4_9HYME</name>
<dbReference type="Proteomes" id="UP001627154">
    <property type="component" value="Unassembled WGS sequence"/>
</dbReference>
<gene>
    <name evidence="2" type="ORF">TKK_001815</name>
</gene>
<feature type="region of interest" description="Disordered" evidence="1">
    <location>
        <begin position="38"/>
        <end position="60"/>
    </location>
</feature>
<dbReference type="EMBL" id="JBJJXI010000019">
    <property type="protein sequence ID" value="KAL3406501.1"/>
    <property type="molecule type" value="Genomic_DNA"/>
</dbReference>
<protein>
    <submittedName>
        <fullName evidence="2">Uncharacterized protein</fullName>
    </submittedName>
</protein>
<feature type="compositionally biased region" description="Low complexity" evidence="1">
    <location>
        <begin position="164"/>
        <end position="175"/>
    </location>
</feature>
<feature type="region of interest" description="Disordered" evidence="1">
    <location>
        <begin position="164"/>
        <end position="204"/>
    </location>
</feature>
<keyword evidence="3" id="KW-1185">Reference proteome</keyword>
<dbReference type="AlphaFoldDB" id="A0ABD2XMV4"/>
<evidence type="ECO:0000313" key="2">
    <source>
        <dbReference type="EMBL" id="KAL3406501.1"/>
    </source>
</evidence>
<evidence type="ECO:0000313" key="3">
    <source>
        <dbReference type="Proteomes" id="UP001627154"/>
    </source>
</evidence>
<evidence type="ECO:0000256" key="1">
    <source>
        <dbReference type="SAM" id="MobiDB-lite"/>
    </source>
</evidence>
<reference evidence="2 3" key="1">
    <citation type="journal article" date="2024" name="bioRxiv">
        <title>A reference genome for Trichogramma kaykai: A tiny desert-dwelling parasitoid wasp with competing sex-ratio distorters.</title>
        <authorList>
            <person name="Culotta J."/>
            <person name="Lindsey A.R."/>
        </authorList>
    </citation>
    <scope>NUCLEOTIDE SEQUENCE [LARGE SCALE GENOMIC DNA]</scope>
    <source>
        <strain evidence="2 3">KSX58</strain>
    </source>
</reference>
<proteinExistence type="predicted"/>
<accession>A0ABD2XMV4</accession>
<sequence length="204" mass="22969">MLAWIGSGSQERREKKKKKQCVSCEARCGKQDRLRYVSKKSTRRQVKREERERQKKRKKKDLARCSLAEESCARARRRALAEFHYNARLFYYGHRVFSLRLRDKINGKSVKCLNVHEASGAAAAARGLTGHDTNNSDGGGGKLYATTTTNAATFGRFLLLVHGSSSSSNGSSNVARKTRKTTRSSKKASSIPRASQARIWPKYR</sequence>
<organism evidence="2 3">
    <name type="scientific">Trichogramma kaykai</name>
    <dbReference type="NCBI Taxonomy" id="54128"/>
    <lineage>
        <taxon>Eukaryota</taxon>
        <taxon>Metazoa</taxon>
        <taxon>Ecdysozoa</taxon>
        <taxon>Arthropoda</taxon>
        <taxon>Hexapoda</taxon>
        <taxon>Insecta</taxon>
        <taxon>Pterygota</taxon>
        <taxon>Neoptera</taxon>
        <taxon>Endopterygota</taxon>
        <taxon>Hymenoptera</taxon>
        <taxon>Apocrita</taxon>
        <taxon>Proctotrupomorpha</taxon>
        <taxon>Chalcidoidea</taxon>
        <taxon>Trichogrammatidae</taxon>
        <taxon>Trichogramma</taxon>
    </lineage>
</organism>
<feature type="compositionally biased region" description="Basic residues" evidence="1">
    <location>
        <begin position="176"/>
        <end position="186"/>
    </location>
</feature>